<dbReference type="Pfam" id="PF00293">
    <property type="entry name" value="NUDIX"/>
    <property type="match status" value="1"/>
</dbReference>
<feature type="domain" description="Nudix hydrolase" evidence="3">
    <location>
        <begin position="1"/>
        <end position="127"/>
    </location>
</feature>
<comment type="caution">
    <text evidence="4">The sequence shown here is derived from an EMBL/GenBank/DDBJ whole genome shotgun (WGS) entry which is preliminary data.</text>
</comment>
<dbReference type="InterPro" id="IPR000086">
    <property type="entry name" value="NUDIX_hydrolase_dom"/>
</dbReference>
<keyword evidence="5" id="KW-1185">Reference proteome</keyword>
<dbReference type="GO" id="GO:0016787">
    <property type="term" value="F:hydrolase activity"/>
    <property type="evidence" value="ECO:0007669"/>
    <property type="project" value="UniProtKB-KW"/>
</dbReference>
<dbReference type="RefSeq" id="WP_257819833.1">
    <property type="nucleotide sequence ID" value="NZ_JABXYM010000001.1"/>
</dbReference>
<dbReference type="PANTHER" id="PTHR43046:SF14">
    <property type="entry name" value="MUTT_NUDIX FAMILY PROTEIN"/>
    <property type="match status" value="1"/>
</dbReference>
<proteinExistence type="predicted"/>
<dbReference type="Proteomes" id="UP001057753">
    <property type="component" value="Unassembled WGS sequence"/>
</dbReference>
<sequence>MQRVTNSILVKNGEVLLLKKPSRGWWVAPGGKMELRESILESATREYKEETGILLQDPQLRGIFTFVIEENGEVVNEWMMFTFRSSDFSGHLLPVSPEGELAWVPIEEITDLPMAMGDYLIFEHILTKQGMLYGTFTYNTDMELLSYRLEAEGEIAKTFKS</sequence>
<accession>A0A9Q4FX50</accession>
<evidence type="ECO:0000313" key="5">
    <source>
        <dbReference type="Proteomes" id="UP001057753"/>
    </source>
</evidence>
<dbReference type="AlphaFoldDB" id="A0A9Q4FX50"/>
<keyword evidence="2" id="KW-0378">Hydrolase</keyword>
<evidence type="ECO:0000256" key="1">
    <source>
        <dbReference type="ARBA" id="ARBA00001946"/>
    </source>
</evidence>
<evidence type="ECO:0000256" key="2">
    <source>
        <dbReference type="ARBA" id="ARBA00022801"/>
    </source>
</evidence>
<dbReference type="CDD" id="cd18886">
    <property type="entry name" value="NUDIX_MutT_Nudt1"/>
    <property type="match status" value="1"/>
</dbReference>
<dbReference type="Gene3D" id="3.90.79.10">
    <property type="entry name" value="Nucleoside Triphosphate Pyrophosphohydrolase"/>
    <property type="match status" value="1"/>
</dbReference>
<protein>
    <submittedName>
        <fullName evidence="4">8-oxo-dGTP diphosphatase</fullName>
    </submittedName>
</protein>
<dbReference type="PANTHER" id="PTHR43046">
    <property type="entry name" value="GDP-MANNOSE MANNOSYL HYDROLASE"/>
    <property type="match status" value="1"/>
</dbReference>
<organism evidence="4 5">
    <name type="scientific">Salipaludibacillus agaradhaerens</name>
    <name type="common">Bacillus agaradhaerens</name>
    <dbReference type="NCBI Taxonomy" id="76935"/>
    <lineage>
        <taxon>Bacteria</taxon>
        <taxon>Bacillati</taxon>
        <taxon>Bacillota</taxon>
        <taxon>Bacilli</taxon>
        <taxon>Bacillales</taxon>
        <taxon>Bacillaceae</taxon>
    </lineage>
</organism>
<dbReference type="PROSITE" id="PS51462">
    <property type="entry name" value="NUDIX"/>
    <property type="match status" value="1"/>
</dbReference>
<evidence type="ECO:0000313" key="4">
    <source>
        <dbReference type="EMBL" id="MCR6095146.1"/>
    </source>
</evidence>
<dbReference type="EMBL" id="JABXYM010000001">
    <property type="protein sequence ID" value="MCR6095146.1"/>
    <property type="molecule type" value="Genomic_DNA"/>
</dbReference>
<name>A0A9Q4FX50_SALAG</name>
<dbReference type="SUPFAM" id="SSF55811">
    <property type="entry name" value="Nudix"/>
    <property type="match status" value="1"/>
</dbReference>
<dbReference type="InterPro" id="IPR015797">
    <property type="entry name" value="NUDIX_hydrolase-like_dom_sf"/>
</dbReference>
<gene>
    <name evidence="4" type="ORF">HXA33_01105</name>
</gene>
<comment type="cofactor">
    <cofactor evidence="1">
        <name>Mg(2+)</name>
        <dbReference type="ChEBI" id="CHEBI:18420"/>
    </cofactor>
</comment>
<evidence type="ECO:0000259" key="3">
    <source>
        <dbReference type="PROSITE" id="PS51462"/>
    </source>
</evidence>
<reference evidence="4" key="1">
    <citation type="submission" date="2020-06" db="EMBL/GenBank/DDBJ databases">
        <title>Insight into the genomes of haloalkaliphilic bacilli from Kenyan soda lakes.</title>
        <authorList>
            <person name="Mwirichia R."/>
            <person name="Villamizar G.C."/>
            <person name="Poehlein A."/>
            <person name="Mugweru J."/>
            <person name="Kipnyargis A."/>
            <person name="Kiplimo D."/>
            <person name="Orwa P."/>
            <person name="Daniel R."/>
        </authorList>
    </citation>
    <scope>NUCLEOTIDE SEQUENCE</scope>
    <source>
        <strain evidence="4">B1096_S55</strain>
    </source>
</reference>